<dbReference type="Proteomes" id="UP000295444">
    <property type="component" value="Unassembled WGS sequence"/>
</dbReference>
<dbReference type="AlphaFoldDB" id="A0A4R6SID0"/>
<evidence type="ECO:0000313" key="1">
    <source>
        <dbReference type="EMBL" id="TDQ00629.1"/>
    </source>
</evidence>
<name>A0A4R6SID0_LABRH</name>
<organism evidence="1 2">
    <name type="scientific">Labedaea rhizosphaerae</name>
    <dbReference type="NCBI Taxonomy" id="598644"/>
    <lineage>
        <taxon>Bacteria</taxon>
        <taxon>Bacillati</taxon>
        <taxon>Actinomycetota</taxon>
        <taxon>Actinomycetes</taxon>
        <taxon>Pseudonocardiales</taxon>
        <taxon>Pseudonocardiaceae</taxon>
        <taxon>Labedaea</taxon>
    </lineage>
</organism>
<accession>A0A4R6SID0</accession>
<evidence type="ECO:0000313" key="2">
    <source>
        <dbReference type="Proteomes" id="UP000295444"/>
    </source>
</evidence>
<keyword evidence="2" id="KW-1185">Reference proteome</keyword>
<dbReference type="EMBL" id="SNXZ01000002">
    <property type="protein sequence ID" value="TDQ00629.1"/>
    <property type="molecule type" value="Genomic_DNA"/>
</dbReference>
<comment type="caution">
    <text evidence="1">The sequence shown here is derived from an EMBL/GenBank/DDBJ whole genome shotgun (WGS) entry which is preliminary data.</text>
</comment>
<reference evidence="1 2" key="1">
    <citation type="submission" date="2019-03" db="EMBL/GenBank/DDBJ databases">
        <title>Genomic Encyclopedia of Type Strains, Phase IV (KMG-IV): sequencing the most valuable type-strain genomes for metagenomic binning, comparative biology and taxonomic classification.</title>
        <authorList>
            <person name="Goeker M."/>
        </authorList>
    </citation>
    <scope>NUCLEOTIDE SEQUENCE [LARGE SCALE GENOMIC DNA]</scope>
    <source>
        <strain evidence="1 2">DSM 45361</strain>
    </source>
</reference>
<protein>
    <submittedName>
        <fullName evidence="1">Uncharacterized protein</fullName>
    </submittedName>
</protein>
<sequence>MHNPPAATTIVKGEVADSLLPSDDFNDCTLNLHRADKLVPDYTMAIGVDAVDQDTIQQGQPLQIAGLNFYSRQQTGTNDEHETSPCVVYLPQSDGYALYLQVEPPIDPVDGAMHVCDVAVAYLKATAERWRTPPTRAEHRTDPALDLAAADPCAATGILTALGGGRVAHADLHQCLYASPRQSTDGTGAGAPLKMVDVRYELDSPDTLTGDDDATYKQAAIAGMPVAQHDSHSATQGCLTLFRIGSVSVTIDENSSEPPWVQIVEVTAPTCALSSQAAAAVISTVR</sequence>
<proteinExistence type="predicted"/>
<gene>
    <name evidence="1" type="ORF">EV186_102490</name>
</gene>